<sequence length="56" mass="6360">MAEESSNYNSKFENEVKSAVVGEGNVIYNYFYYNEEAKVEPVDLAIATDEYLPSMP</sequence>
<name>A0AAJ6NY64_9CYAN</name>
<dbReference type="AlphaFoldDB" id="A0AAJ6NY64"/>
<dbReference type="Proteomes" id="UP001223520">
    <property type="component" value="Chromosome"/>
</dbReference>
<dbReference type="RefSeq" id="WP_281485788.1">
    <property type="nucleotide sequence ID" value="NZ_CP124543.1"/>
</dbReference>
<dbReference type="KEGG" id="hbq:QI031_14350"/>
<evidence type="ECO:0000313" key="2">
    <source>
        <dbReference type="Proteomes" id="UP001223520"/>
    </source>
</evidence>
<dbReference type="EMBL" id="CP124543">
    <property type="protein sequence ID" value="WGV28563.1"/>
    <property type="molecule type" value="Genomic_DNA"/>
</dbReference>
<reference evidence="1 2" key="1">
    <citation type="journal article" date="2023" name="Limnol Oceanogr Lett">
        <title>Environmental adaptations by the intertidal Antarctic cyanobacterium Halotia branconii CENA392 as revealed using long-read genome sequencing.</title>
        <authorList>
            <person name="Dextro R.B."/>
            <person name="Delbaje E."/>
            <person name="Freitas P.N.N."/>
            <person name="Geraldes V."/>
            <person name="Pinto E."/>
            <person name="Long P.F."/>
            <person name="Fiore M.F."/>
        </authorList>
    </citation>
    <scope>NUCLEOTIDE SEQUENCE [LARGE SCALE GENOMIC DNA]</scope>
    <source>
        <strain evidence="1 2">CENA392</strain>
    </source>
</reference>
<evidence type="ECO:0000313" key="1">
    <source>
        <dbReference type="EMBL" id="WGV28563.1"/>
    </source>
</evidence>
<keyword evidence="2" id="KW-1185">Reference proteome</keyword>
<protein>
    <submittedName>
        <fullName evidence="1">Uncharacterized protein</fullName>
    </submittedName>
</protein>
<gene>
    <name evidence="1" type="ORF">QI031_14350</name>
</gene>
<organism evidence="1 2">
    <name type="scientific">Halotia branconii CENA392</name>
    <dbReference type="NCBI Taxonomy" id="1539056"/>
    <lineage>
        <taxon>Bacteria</taxon>
        <taxon>Bacillati</taxon>
        <taxon>Cyanobacteriota</taxon>
        <taxon>Cyanophyceae</taxon>
        <taxon>Nostocales</taxon>
        <taxon>Nodulariaceae</taxon>
        <taxon>Halotia</taxon>
    </lineage>
</organism>
<proteinExistence type="predicted"/>
<accession>A0AAJ6NY64</accession>